<accession>D2NR39</accession>
<feature type="transmembrane region" description="Helical" evidence="2">
    <location>
        <begin position="89"/>
        <end position="105"/>
    </location>
</feature>
<reference evidence="3 4" key="2">
    <citation type="journal article" date="2010" name="J Osaka Dent Univ">
        <title>Isolation and identification of Rothia mucilaginosa from persistent apical periodontitis lesions.</title>
        <authorList>
            <person name="Yamane K."/>
            <person name="Yoshida M."/>
            <person name="Fujihira T."/>
            <person name="Baba T."/>
            <person name="Tsuji N."/>
            <person name="Hayashi H."/>
            <person name="Sugimori C."/>
            <person name="Yamanaka T."/>
            <person name="Mashimo C."/>
            <person name="Nambu T."/>
            <person name="Kawai H."/>
            <person name="Fukushima H."/>
        </authorList>
    </citation>
    <scope>NUCLEOTIDE SEQUENCE [LARGE SCALE GENOMIC DNA]</scope>
    <source>
        <strain evidence="3 4">DY-18</strain>
    </source>
</reference>
<evidence type="ECO:0000313" key="3">
    <source>
        <dbReference type="EMBL" id="BAI64115.1"/>
    </source>
</evidence>
<keyword evidence="2" id="KW-0812">Transmembrane</keyword>
<dbReference type="AlphaFoldDB" id="D2NR39"/>
<feature type="region of interest" description="Disordered" evidence="1">
    <location>
        <begin position="1"/>
        <end position="23"/>
    </location>
</feature>
<feature type="transmembrane region" description="Helical" evidence="2">
    <location>
        <begin position="117"/>
        <end position="150"/>
    </location>
</feature>
<protein>
    <submittedName>
        <fullName evidence="3">SAM-dependent methyltransferase</fullName>
    </submittedName>
</protein>
<dbReference type="KEGG" id="rmu:RMDY18_02830"/>
<evidence type="ECO:0000256" key="2">
    <source>
        <dbReference type="SAM" id="Phobius"/>
    </source>
</evidence>
<dbReference type="GO" id="GO:0032259">
    <property type="term" value="P:methylation"/>
    <property type="evidence" value="ECO:0007669"/>
    <property type="project" value="UniProtKB-KW"/>
</dbReference>
<feature type="compositionally biased region" description="Low complexity" evidence="1">
    <location>
        <begin position="241"/>
        <end position="254"/>
    </location>
</feature>
<dbReference type="STRING" id="680646.RMDY18_02830"/>
<proteinExistence type="predicted"/>
<dbReference type="EMBL" id="AP011540">
    <property type="protein sequence ID" value="BAI64115.1"/>
    <property type="molecule type" value="Genomic_DNA"/>
</dbReference>
<dbReference type="HOGENOM" id="CLU_080080_3_0_11"/>
<dbReference type="eggNOG" id="ENOG50308PC">
    <property type="taxonomic scope" value="Bacteria"/>
</dbReference>
<dbReference type="GO" id="GO:0008168">
    <property type="term" value="F:methyltransferase activity"/>
    <property type="evidence" value="ECO:0007669"/>
    <property type="project" value="UniProtKB-KW"/>
</dbReference>
<feature type="transmembrane region" description="Helical" evidence="2">
    <location>
        <begin position="37"/>
        <end position="57"/>
    </location>
</feature>
<dbReference type="Pfam" id="PF16316">
    <property type="entry name" value="DUF4956"/>
    <property type="match status" value="1"/>
</dbReference>
<gene>
    <name evidence="3" type="ordered locus">RMDY18_02830</name>
</gene>
<keyword evidence="2" id="KW-0472">Membrane</keyword>
<feature type="compositionally biased region" description="Polar residues" evidence="1">
    <location>
        <begin position="1"/>
        <end position="11"/>
    </location>
</feature>
<keyword evidence="2" id="KW-1133">Transmembrane helix</keyword>
<organism evidence="3 4">
    <name type="scientific">Rothia mucilaginosa (strain DY-18)</name>
    <name type="common">Stomatococcus mucilaginosus</name>
    <dbReference type="NCBI Taxonomy" id="680646"/>
    <lineage>
        <taxon>Bacteria</taxon>
        <taxon>Bacillati</taxon>
        <taxon>Actinomycetota</taxon>
        <taxon>Actinomycetes</taxon>
        <taxon>Micrococcales</taxon>
        <taxon>Micrococcaceae</taxon>
        <taxon>Rothia</taxon>
    </lineage>
</organism>
<evidence type="ECO:0000256" key="1">
    <source>
        <dbReference type="SAM" id="MobiDB-lite"/>
    </source>
</evidence>
<reference evidence="4" key="1">
    <citation type="submission" date="2009-07" db="EMBL/GenBank/DDBJ databases">
        <title>Complete genome sequence of Rothia mucilaginosa DJ.</title>
        <authorList>
            <person name="Yamane K."/>
            <person name="Nambu T."/>
            <person name="Mashimo C."/>
            <person name="Sugimori C."/>
            <person name="Yamanaka T."/>
            <person name="Leung K."/>
            <person name="Fukushima H."/>
        </authorList>
    </citation>
    <scope>NUCLEOTIDE SEQUENCE [LARGE SCALE GENOMIC DNA]</scope>
    <source>
        <strain evidence="4">DY-18</strain>
    </source>
</reference>
<name>D2NR39_ROTMD</name>
<reference evidence="3 4" key="3">
    <citation type="journal article" date="2010" name="Sequencing">
        <title>Complete Genome Sequence of Rothia mucilaginosa DY-18: A Clinical Isolate with Dense Meshwork-Like Structures from a Persistent Apical Periodontitis Lesion.</title>
        <authorList>
            <person name="Yamane K."/>
            <person name="Nambu T."/>
            <person name="Yamanaka T."/>
            <person name="Mashimo C."/>
            <person name="Sugimori C."/>
            <person name="Leung K.-P."/>
            <person name="Fukushima H."/>
        </authorList>
    </citation>
    <scope>NUCLEOTIDE SEQUENCE [LARGE SCALE GENOMIC DNA]</scope>
    <source>
        <strain evidence="3 4">DY-18</strain>
    </source>
</reference>
<keyword evidence="3" id="KW-0489">Methyltransferase</keyword>
<feature type="transmembrane region" description="Helical" evidence="2">
    <location>
        <begin position="64"/>
        <end position="83"/>
    </location>
</feature>
<keyword evidence="3" id="KW-0808">Transferase</keyword>
<keyword evidence="4" id="KW-1185">Reference proteome</keyword>
<feature type="region of interest" description="Disordered" evidence="1">
    <location>
        <begin position="241"/>
        <end position="274"/>
    </location>
</feature>
<evidence type="ECO:0000313" key="4">
    <source>
        <dbReference type="Proteomes" id="UP000001883"/>
    </source>
</evidence>
<sequence length="274" mass="28951">MHGNLDTTKNAQPEAEEQTAKSTANITTRYLEHPMTILTMAIADAIAIAALCTLYMVRHRNRELMISYAVINAGIFTVSVALVSAGSNASAMGMGLFGVLSIIRLRSTALSQREVGYYFVALSVGMIAGVNISPAYIAFGLMATLVGLIAILDSRSTPVSTDQTQTVTADRAISDEEELKAYLSARLGYTVTSVSVTELDMVNNLTRATVTYQPKETPEGGTPAAVEAAQPVAAQTVASQAPAAYPAAPQVPTAEAHTTLDTRMVPLQRTPVGK</sequence>
<dbReference type="InterPro" id="IPR032531">
    <property type="entry name" value="DUF4956"/>
</dbReference>
<dbReference type="Proteomes" id="UP000001883">
    <property type="component" value="Chromosome"/>
</dbReference>